<evidence type="ECO:0000313" key="7">
    <source>
        <dbReference type="Proteomes" id="UP000240535"/>
    </source>
</evidence>
<evidence type="ECO:0000259" key="5">
    <source>
        <dbReference type="Pfam" id="PF00877"/>
    </source>
</evidence>
<organism evidence="6 7">
    <name type="scientific">Campylobacter blaseri</name>
    <dbReference type="NCBI Taxonomy" id="2042961"/>
    <lineage>
        <taxon>Bacteria</taxon>
        <taxon>Pseudomonadati</taxon>
        <taxon>Campylobacterota</taxon>
        <taxon>Epsilonproteobacteria</taxon>
        <taxon>Campylobacterales</taxon>
        <taxon>Campylobacteraceae</taxon>
        <taxon>Campylobacter</taxon>
    </lineage>
</organism>
<dbReference type="Gene3D" id="3.90.1720.10">
    <property type="entry name" value="endopeptidase domain like (from Nostoc punctiforme)"/>
    <property type="match status" value="1"/>
</dbReference>
<comment type="caution">
    <text evidence="6">The sequence shown here is derived from an EMBL/GenBank/DDBJ whole genome shotgun (WGS) entry which is preliminary data.</text>
</comment>
<proteinExistence type="predicted"/>
<evidence type="ECO:0000256" key="4">
    <source>
        <dbReference type="SAM" id="SignalP"/>
    </source>
</evidence>
<sequence>MMKNSILLSCLLCLVFMSGCAFIDKNRNLNPKNEIYDLNDSNSTNLISYNKDVLNLLNTIDKYKNKKTRVDCSGLVDLFNRLNNNIFYENQEMYRHVQKNRGKSQAIYNLYSSNNKITNKKPMAGDLIFFNNTTKATKNKKTKIITHIGIVQDVEDDGRVSFIHNIRGINKIGYVNLNKKNTFKDNLVVQNSYIIRCKSNKTSCLTSNRFAGFGVVVR</sequence>
<dbReference type="AlphaFoldDB" id="A0A2P8QYT3"/>
<gene>
    <name evidence="6" type="ORF">CQ405_08485</name>
</gene>
<keyword evidence="4" id="KW-0732">Signal</keyword>
<evidence type="ECO:0000256" key="3">
    <source>
        <dbReference type="ARBA" id="ARBA00022807"/>
    </source>
</evidence>
<keyword evidence="2" id="KW-0378">Hydrolase</keyword>
<evidence type="ECO:0000256" key="2">
    <source>
        <dbReference type="ARBA" id="ARBA00022801"/>
    </source>
</evidence>
<feature type="signal peptide" evidence="4">
    <location>
        <begin position="1"/>
        <end position="23"/>
    </location>
</feature>
<dbReference type="Proteomes" id="UP000240535">
    <property type="component" value="Unassembled WGS sequence"/>
</dbReference>
<reference evidence="7" key="1">
    <citation type="submission" date="2017-10" db="EMBL/GenBank/DDBJ databases">
        <title>Campylobacter species from seals.</title>
        <authorList>
            <person name="Gilbert M.J."/>
            <person name="Zomer A.L."/>
            <person name="Timmerman A.J."/>
            <person name="Duim B."/>
            <person name="Wagenaar J.A."/>
        </authorList>
    </citation>
    <scope>NUCLEOTIDE SEQUENCE [LARGE SCALE GENOMIC DNA]</scope>
    <source>
        <strain evidence="7">17S00004-5</strain>
    </source>
</reference>
<keyword evidence="7" id="KW-1185">Reference proteome</keyword>
<dbReference type="PROSITE" id="PS51257">
    <property type="entry name" value="PROKAR_LIPOPROTEIN"/>
    <property type="match status" value="1"/>
</dbReference>
<keyword evidence="3" id="KW-0788">Thiol protease</keyword>
<dbReference type="GO" id="GO:0006508">
    <property type="term" value="P:proteolysis"/>
    <property type="evidence" value="ECO:0007669"/>
    <property type="project" value="UniProtKB-KW"/>
</dbReference>
<protein>
    <recommendedName>
        <fullName evidence="5">NlpC/P60 domain-containing protein</fullName>
    </recommendedName>
</protein>
<feature type="domain" description="NlpC/P60" evidence="5">
    <location>
        <begin position="66"/>
        <end position="180"/>
    </location>
</feature>
<evidence type="ECO:0000313" key="6">
    <source>
        <dbReference type="EMBL" id="PSM51415.1"/>
    </source>
</evidence>
<dbReference type="EMBL" id="PDHH01000008">
    <property type="protein sequence ID" value="PSM51415.1"/>
    <property type="molecule type" value="Genomic_DNA"/>
</dbReference>
<keyword evidence="1" id="KW-0645">Protease</keyword>
<dbReference type="GO" id="GO:0008234">
    <property type="term" value="F:cysteine-type peptidase activity"/>
    <property type="evidence" value="ECO:0007669"/>
    <property type="project" value="UniProtKB-KW"/>
</dbReference>
<feature type="chain" id="PRO_5015172474" description="NlpC/P60 domain-containing protein" evidence="4">
    <location>
        <begin position="24"/>
        <end position="218"/>
    </location>
</feature>
<accession>A0A2P8QYT3</accession>
<evidence type="ECO:0000256" key="1">
    <source>
        <dbReference type="ARBA" id="ARBA00022670"/>
    </source>
</evidence>
<dbReference type="InterPro" id="IPR000064">
    <property type="entry name" value="NLP_P60_dom"/>
</dbReference>
<name>A0A2P8QYT3_9BACT</name>
<dbReference type="Pfam" id="PF00877">
    <property type="entry name" value="NLPC_P60"/>
    <property type="match status" value="1"/>
</dbReference>